<organism evidence="2 3">
    <name type="scientific">Aureimonas altamirensis</name>
    <dbReference type="NCBI Taxonomy" id="370622"/>
    <lineage>
        <taxon>Bacteria</taxon>
        <taxon>Pseudomonadati</taxon>
        <taxon>Pseudomonadota</taxon>
        <taxon>Alphaproteobacteria</taxon>
        <taxon>Hyphomicrobiales</taxon>
        <taxon>Aurantimonadaceae</taxon>
        <taxon>Aureimonas</taxon>
    </lineage>
</organism>
<feature type="chain" id="PRO_5002060053" description="Lipoprotein" evidence="1">
    <location>
        <begin position="21"/>
        <end position="90"/>
    </location>
</feature>
<sequence length="90" mass="9911">MRTVTTLSIAVLLLSGCTVAGGATAFRGEIVAPDDAPVSRCDNYARQTYYNALEDYSDDRGSLSSRLMTRQTAERAADRAYERCRQGRLN</sequence>
<proteinExistence type="predicted"/>
<accession>A0A0B1PYS7</accession>
<dbReference type="STRING" id="370622.LA66_17735"/>
<dbReference type="EMBL" id="JRFJ01000006">
    <property type="protein sequence ID" value="KHJ53259.1"/>
    <property type="molecule type" value="Genomic_DNA"/>
</dbReference>
<gene>
    <name evidence="2" type="ORF">LA66_17735</name>
</gene>
<keyword evidence="1" id="KW-0732">Signal</keyword>
<reference evidence="2 3" key="1">
    <citation type="submission" date="2014-09" db="EMBL/GenBank/DDBJ databases">
        <title>Isolation and characterization of Aurantimonas altamirensis ON-56566 from clinical sample following a dog bite.</title>
        <authorList>
            <person name="Eshaghi A."/>
            <person name="Li A."/>
            <person name="Shahinas D."/>
            <person name="Bahn P."/>
            <person name="Kus J.V."/>
            <person name="Patel S.N."/>
        </authorList>
    </citation>
    <scope>NUCLEOTIDE SEQUENCE [LARGE SCALE GENOMIC DNA]</scope>
    <source>
        <strain evidence="2 3">ON-56566</strain>
    </source>
</reference>
<evidence type="ECO:0000313" key="3">
    <source>
        <dbReference type="Proteomes" id="UP000030826"/>
    </source>
</evidence>
<evidence type="ECO:0008006" key="4">
    <source>
        <dbReference type="Google" id="ProtNLM"/>
    </source>
</evidence>
<feature type="signal peptide" evidence="1">
    <location>
        <begin position="1"/>
        <end position="20"/>
    </location>
</feature>
<dbReference type="AlphaFoldDB" id="A0A0B1PYS7"/>
<dbReference type="OrthoDB" id="7908879at2"/>
<evidence type="ECO:0000313" key="2">
    <source>
        <dbReference type="EMBL" id="KHJ53259.1"/>
    </source>
</evidence>
<name>A0A0B1PYS7_9HYPH</name>
<comment type="caution">
    <text evidence="2">The sequence shown here is derived from an EMBL/GenBank/DDBJ whole genome shotgun (WGS) entry which is preliminary data.</text>
</comment>
<dbReference type="Proteomes" id="UP000030826">
    <property type="component" value="Unassembled WGS sequence"/>
</dbReference>
<protein>
    <recommendedName>
        <fullName evidence="4">Lipoprotein</fullName>
    </recommendedName>
</protein>
<evidence type="ECO:0000256" key="1">
    <source>
        <dbReference type="SAM" id="SignalP"/>
    </source>
</evidence>
<dbReference type="RefSeq" id="WP_039195381.1">
    <property type="nucleotide sequence ID" value="NZ_JRFJ01000006.1"/>
</dbReference>
<dbReference type="PROSITE" id="PS51257">
    <property type="entry name" value="PROKAR_LIPOPROTEIN"/>
    <property type="match status" value="1"/>
</dbReference>